<feature type="domain" description="DNA polymerase III beta sliding clamp N-terminal" evidence="11">
    <location>
        <begin position="1"/>
        <end position="118"/>
    </location>
</feature>
<reference evidence="15" key="1">
    <citation type="submission" date="2018-06" db="EMBL/GenBank/DDBJ databases">
        <title>Description of Blautia argi sp. nov., a new anaerobic isolated from dog feces.</title>
        <authorList>
            <person name="Chang Y.-H."/>
            <person name="Paek J."/>
            <person name="Shin Y."/>
        </authorList>
    </citation>
    <scope>NUCLEOTIDE SEQUENCE [LARGE SCALE GENOMIC DNA]</scope>
    <source>
        <strain evidence="15">KCTC 15426</strain>
    </source>
</reference>
<dbReference type="GO" id="GO:0006271">
    <property type="term" value="P:DNA strand elongation involved in DNA replication"/>
    <property type="evidence" value="ECO:0007669"/>
    <property type="project" value="TreeGrafter"/>
</dbReference>
<dbReference type="Proteomes" id="UP000250003">
    <property type="component" value="Chromosome"/>
</dbReference>
<dbReference type="AlphaFoldDB" id="A0A2Z4UAM3"/>
<evidence type="ECO:0000313" key="14">
    <source>
        <dbReference type="EMBL" id="AWY98091.1"/>
    </source>
</evidence>
<name>A0A2Z4UAM3_9FIRM</name>
<dbReference type="Pfam" id="PF02768">
    <property type="entry name" value="DNA_pol3_beta_3"/>
    <property type="match status" value="1"/>
</dbReference>
<evidence type="ECO:0000256" key="1">
    <source>
        <dbReference type="ARBA" id="ARBA00004496"/>
    </source>
</evidence>
<evidence type="ECO:0000256" key="8">
    <source>
        <dbReference type="ARBA" id="ARBA00022932"/>
    </source>
</evidence>
<protein>
    <recommendedName>
        <fullName evidence="3 10">Beta sliding clamp</fullName>
    </recommendedName>
</protein>
<dbReference type="RefSeq" id="WP_111919581.1">
    <property type="nucleotide sequence ID" value="NZ_CP030280.1"/>
</dbReference>
<evidence type="ECO:0000256" key="5">
    <source>
        <dbReference type="ARBA" id="ARBA00022679"/>
    </source>
</evidence>
<evidence type="ECO:0000313" key="15">
    <source>
        <dbReference type="Proteomes" id="UP000250003"/>
    </source>
</evidence>
<evidence type="ECO:0000256" key="10">
    <source>
        <dbReference type="PIRNR" id="PIRNR000804"/>
    </source>
</evidence>
<dbReference type="PANTHER" id="PTHR30478:SF0">
    <property type="entry name" value="BETA SLIDING CLAMP"/>
    <property type="match status" value="1"/>
</dbReference>
<evidence type="ECO:0000256" key="9">
    <source>
        <dbReference type="ARBA" id="ARBA00023125"/>
    </source>
</evidence>
<feature type="domain" description="DNA polymerase III beta sliding clamp central" evidence="12">
    <location>
        <begin position="130"/>
        <end position="241"/>
    </location>
</feature>
<dbReference type="CDD" id="cd00140">
    <property type="entry name" value="beta_clamp"/>
    <property type="match status" value="1"/>
</dbReference>
<proteinExistence type="inferred from homology"/>
<dbReference type="PIRSF" id="PIRSF000804">
    <property type="entry name" value="DNA_pol_III_b"/>
    <property type="match status" value="1"/>
</dbReference>
<comment type="function">
    <text evidence="10">Confers DNA tethering and processivity to DNA polymerases and other proteins. Acts as a clamp, forming a ring around DNA (a reaction catalyzed by the clamp-loading complex) which diffuses in an ATP-independent manner freely and bidirectionally along dsDNA. Initially characterized for its ability to contact the catalytic subunit of DNA polymerase III (Pol III), a complex, multichain enzyme responsible for most of the replicative synthesis in bacteria; Pol III exhibits 3'-5' exonuclease proofreading activity. The beta chain is required for initiation of replication as well as for processivity of DNA replication.</text>
</comment>
<comment type="subcellular location">
    <subcellularLocation>
        <location evidence="1 10">Cytoplasm</location>
    </subcellularLocation>
</comment>
<evidence type="ECO:0000259" key="12">
    <source>
        <dbReference type="Pfam" id="PF02767"/>
    </source>
</evidence>
<gene>
    <name evidence="14" type="primary">dnaN</name>
    <name evidence="14" type="ORF">DQQ01_07975</name>
</gene>
<keyword evidence="4 10" id="KW-0963">Cytoplasm</keyword>
<dbReference type="PANTHER" id="PTHR30478">
    <property type="entry name" value="DNA POLYMERASE III SUBUNIT BETA"/>
    <property type="match status" value="1"/>
</dbReference>
<evidence type="ECO:0000256" key="7">
    <source>
        <dbReference type="ARBA" id="ARBA00022705"/>
    </source>
</evidence>
<dbReference type="KEGG" id="blau:DQQ01_07975"/>
<accession>A0A2Z4UAM3</accession>
<evidence type="ECO:0000259" key="13">
    <source>
        <dbReference type="Pfam" id="PF02768"/>
    </source>
</evidence>
<dbReference type="InterPro" id="IPR022635">
    <property type="entry name" value="DNA_polIII_beta_C"/>
</dbReference>
<dbReference type="InterPro" id="IPR046938">
    <property type="entry name" value="DNA_clamp_sf"/>
</dbReference>
<dbReference type="InterPro" id="IPR022637">
    <property type="entry name" value="DNA_polIII_beta_cen"/>
</dbReference>
<organism evidence="14 15">
    <name type="scientific">Blautia argi</name>
    <dbReference type="NCBI Taxonomy" id="1912897"/>
    <lineage>
        <taxon>Bacteria</taxon>
        <taxon>Bacillati</taxon>
        <taxon>Bacillota</taxon>
        <taxon>Clostridia</taxon>
        <taxon>Lachnospirales</taxon>
        <taxon>Lachnospiraceae</taxon>
        <taxon>Blautia</taxon>
    </lineage>
</organism>
<dbReference type="SUPFAM" id="SSF55979">
    <property type="entry name" value="DNA clamp"/>
    <property type="match status" value="3"/>
</dbReference>
<dbReference type="NCBIfam" id="TIGR00663">
    <property type="entry name" value="dnan"/>
    <property type="match status" value="1"/>
</dbReference>
<dbReference type="GO" id="GO:0005737">
    <property type="term" value="C:cytoplasm"/>
    <property type="evidence" value="ECO:0007669"/>
    <property type="project" value="UniProtKB-SubCell"/>
</dbReference>
<feature type="domain" description="DNA polymerase III beta sliding clamp C-terminal" evidence="13">
    <location>
        <begin position="246"/>
        <end position="362"/>
    </location>
</feature>
<dbReference type="EMBL" id="CP030280">
    <property type="protein sequence ID" value="AWY98091.1"/>
    <property type="molecule type" value="Genomic_DNA"/>
</dbReference>
<dbReference type="SMART" id="SM00480">
    <property type="entry name" value="POL3Bc"/>
    <property type="match status" value="1"/>
</dbReference>
<dbReference type="GO" id="GO:0003677">
    <property type="term" value="F:DNA binding"/>
    <property type="evidence" value="ECO:0007669"/>
    <property type="project" value="UniProtKB-UniRule"/>
</dbReference>
<dbReference type="InterPro" id="IPR022634">
    <property type="entry name" value="DNA_polIII_beta_N"/>
</dbReference>
<evidence type="ECO:0000256" key="3">
    <source>
        <dbReference type="ARBA" id="ARBA00021035"/>
    </source>
</evidence>
<comment type="subunit">
    <text evidence="10">Forms a ring-shaped head-to-tail homodimer around DNA.</text>
</comment>
<evidence type="ECO:0000256" key="4">
    <source>
        <dbReference type="ARBA" id="ARBA00022490"/>
    </source>
</evidence>
<keyword evidence="7 10" id="KW-0235">DNA replication</keyword>
<keyword evidence="9" id="KW-0238">DNA-binding</keyword>
<keyword evidence="15" id="KW-1185">Reference proteome</keyword>
<comment type="similarity">
    <text evidence="2 10">Belongs to the beta sliding clamp family.</text>
</comment>
<evidence type="ECO:0000259" key="11">
    <source>
        <dbReference type="Pfam" id="PF00712"/>
    </source>
</evidence>
<dbReference type="GO" id="GO:0003887">
    <property type="term" value="F:DNA-directed DNA polymerase activity"/>
    <property type="evidence" value="ECO:0007669"/>
    <property type="project" value="UniProtKB-UniRule"/>
</dbReference>
<dbReference type="Pfam" id="PF02767">
    <property type="entry name" value="DNA_pol3_beta_2"/>
    <property type="match status" value="1"/>
</dbReference>
<dbReference type="GO" id="GO:0009360">
    <property type="term" value="C:DNA polymerase III complex"/>
    <property type="evidence" value="ECO:0007669"/>
    <property type="project" value="InterPro"/>
</dbReference>
<keyword evidence="8 10" id="KW-0239">DNA-directed DNA polymerase</keyword>
<dbReference type="GO" id="GO:0008408">
    <property type="term" value="F:3'-5' exonuclease activity"/>
    <property type="evidence" value="ECO:0007669"/>
    <property type="project" value="InterPro"/>
</dbReference>
<evidence type="ECO:0000256" key="6">
    <source>
        <dbReference type="ARBA" id="ARBA00022695"/>
    </source>
</evidence>
<dbReference type="InterPro" id="IPR001001">
    <property type="entry name" value="DNA_polIII_beta"/>
</dbReference>
<dbReference type="Gene3D" id="3.10.150.10">
    <property type="entry name" value="DNA Polymerase III, subunit A, domain 2"/>
    <property type="match status" value="2"/>
</dbReference>
<dbReference type="Pfam" id="PF00712">
    <property type="entry name" value="DNA_pol3_beta"/>
    <property type="match status" value="1"/>
</dbReference>
<evidence type="ECO:0000256" key="2">
    <source>
        <dbReference type="ARBA" id="ARBA00010752"/>
    </source>
</evidence>
<keyword evidence="5 10" id="KW-0808">Transferase</keyword>
<keyword evidence="6 10" id="KW-0548">Nucleotidyltransferase</keyword>
<dbReference type="OrthoDB" id="8421503at2"/>
<sequence length="369" mass="41532">MKIICKKTDLAKAVQTVAKAVPAKATTSILECLLLRAEKEEITLTGNNLELGIETVMPGNIEEEGSIAIQAKVFGEIVRKLPEGDVVLETGEKDQATVRCKKTKYNLSVKSAEEYTCIPDMERKNHVTISEFDLKEAIRQTIFSVADTSSKKAMTGELWEINGKELKIVALDGHRISLRKIKLKKEYEPRKVIVPGKTLAEIIKIIGGDPEKEIAVYFTENHIQFEIENTRAISRLIEGEYLKVEQLLSKDYGTKIKVQKKELQECIDRASLLLKDDAKKPIILNIEENILSLEAVSNMGSMNESMFVVKEGEKLRIGFNPKFLLEMLRVIDDEEVFMYFTSAKTPCTVRDEKDSYVYLVLPVNLSAAA</sequence>